<proteinExistence type="predicted"/>
<name>A0A0E9PM64_ANGAN</name>
<reference evidence="1" key="2">
    <citation type="journal article" date="2015" name="Fish Shellfish Immunol.">
        <title>Early steps in the European eel (Anguilla anguilla)-Vibrio vulnificus interaction in the gills: Role of the RtxA13 toxin.</title>
        <authorList>
            <person name="Callol A."/>
            <person name="Pajuelo D."/>
            <person name="Ebbesson L."/>
            <person name="Teles M."/>
            <person name="MacKenzie S."/>
            <person name="Amaro C."/>
        </authorList>
    </citation>
    <scope>NUCLEOTIDE SEQUENCE</scope>
</reference>
<protein>
    <submittedName>
        <fullName evidence="1">Uncharacterized protein</fullName>
    </submittedName>
</protein>
<evidence type="ECO:0000313" key="1">
    <source>
        <dbReference type="EMBL" id="JAH04913.1"/>
    </source>
</evidence>
<reference evidence="1" key="1">
    <citation type="submission" date="2014-11" db="EMBL/GenBank/DDBJ databases">
        <authorList>
            <person name="Amaro Gonzalez C."/>
        </authorList>
    </citation>
    <scope>NUCLEOTIDE SEQUENCE</scope>
</reference>
<accession>A0A0E9PM64</accession>
<dbReference type="EMBL" id="GBXM01103664">
    <property type="protein sequence ID" value="JAH04913.1"/>
    <property type="molecule type" value="Transcribed_RNA"/>
</dbReference>
<organism evidence="1">
    <name type="scientific">Anguilla anguilla</name>
    <name type="common">European freshwater eel</name>
    <name type="synonym">Muraena anguilla</name>
    <dbReference type="NCBI Taxonomy" id="7936"/>
    <lineage>
        <taxon>Eukaryota</taxon>
        <taxon>Metazoa</taxon>
        <taxon>Chordata</taxon>
        <taxon>Craniata</taxon>
        <taxon>Vertebrata</taxon>
        <taxon>Euteleostomi</taxon>
        <taxon>Actinopterygii</taxon>
        <taxon>Neopterygii</taxon>
        <taxon>Teleostei</taxon>
        <taxon>Anguilliformes</taxon>
        <taxon>Anguillidae</taxon>
        <taxon>Anguilla</taxon>
    </lineage>
</organism>
<dbReference type="AlphaFoldDB" id="A0A0E9PM64"/>
<sequence length="39" mass="4515">MECPVWYKSGDTQNRYLLKPDRDLSQPATASQLRWCSLG</sequence>